<name>A0ABU5CBR9_9BACI</name>
<proteinExistence type="predicted"/>
<keyword evidence="4" id="KW-1185">Reference proteome</keyword>
<dbReference type="Gene3D" id="2.60.40.1080">
    <property type="match status" value="1"/>
</dbReference>
<dbReference type="RefSeq" id="WP_390356849.1">
    <property type="nucleotide sequence ID" value="NZ_JBHUIZ010000014.1"/>
</dbReference>
<dbReference type="Pfam" id="PF02368">
    <property type="entry name" value="Big_2"/>
    <property type="match status" value="1"/>
</dbReference>
<evidence type="ECO:0000313" key="4">
    <source>
        <dbReference type="Proteomes" id="UP001281447"/>
    </source>
</evidence>
<reference evidence="3 4" key="1">
    <citation type="submission" date="2023-10" db="EMBL/GenBank/DDBJ databases">
        <title>Virgibacillus halophilus 5B73C genome.</title>
        <authorList>
            <person name="Miliotis G."/>
            <person name="Sengupta P."/>
            <person name="Hameed A."/>
            <person name="Chuvochina M."/>
            <person name="Mcdonagh F."/>
            <person name="Simpson A.C."/>
            <person name="Singh N.K."/>
            <person name="Rekha P.D."/>
            <person name="Raman K."/>
            <person name="Hugenholtz P."/>
            <person name="Venkateswaran K."/>
        </authorList>
    </citation>
    <scope>NUCLEOTIDE SEQUENCE [LARGE SCALE GENOMIC DNA]</scope>
    <source>
        <strain evidence="3 4">5B73C</strain>
    </source>
</reference>
<dbReference type="SUPFAM" id="SSF49265">
    <property type="entry name" value="Fibronectin type III"/>
    <property type="match status" value="1"/>
</dbReference>
<protein>
    <submittedName>
        <fullName evidence="3">Ig-like domain-containing protein</fullName>
    </submittedName>
</protein>
<evidence type="ECO:0000313" key="3">
    <source>
        <dbReference type="EMBL" id="MDY0396782.1"/>
    </source>
</evidence>
<feature type="region of interest" description="Disordered" evidence="1">
    <location>
        <begin position="119"/>
        <end position="144"/>
    </location>
</feature>
<dbReference type="EMBL" id="JAWDIP010000004">
    <property type="protein sequence ID" value="MDY0396782.1"/>
    <property type="molecule type" value="Genomic_DNA"/>
</dbReference>
<dbReference type="InterPro" id="IPR003343">
    <property type="entry name" value="Big_2"/>
</dbReference>
<dbReference type="SMART" id="SM00635">
    <property type="entry name" value="BID_2"/>
    <property type="match status" value="1"/>
</dbReference>
<gene>
    <name evidence="3" type="ORF">RWE15_23900</name>
</gene>
<dbReference type="Proteomes" id="UP001281447">
    <property type="component" value="Unassembled WGS sequence"/>
</dbReference>
<sequence>MAYNVYQGDELIAEGIEDKEYAVEGLTPNTDYSFSISEVIGKQESEKSDPVTVTTKHSDVESVVVSPKTNNLEVGRTRTLRATVTPDTAKQDVTWSSDNDEVATVDNGTVTAVGEGTATITATAEGKTDTSTVNVTESESGPEE</sequence>
<evidence type="ECO:0000256" key="1">
    <source>
        <dbReference type="SAM" id="MobiDB-lite"/>
    </source>
</evidence>
<dbReference type="InterPro" id="IPR008964">
    <property type="entry name" value="Invasin/intimin_cell_adhesion"/>
</dbReference>
<organism evidence="3 4">
    <name type="scientific">Tigheibacillus halophilus</name>
    <dbReference type="NCBI Taxonomy" id="361280"/>
    <lineage>
        <taxon>Bacteria</taxon>
        <taxon>Bacillati</taxon>
        <taxon>Bacillota</taxon>
        <taxon>Bacilli</taxon>
        <taxon>Bacillales</taxon>
        <taxon>Bacillaceae</taxon>
        <taxon>Tigheibacillus</taxon>
    </lineage>
</organism>
<accession>A0ABU5CBR9</accession>
<evidence type="ECO:0000259" key="2">
    <source>
        <dbReference type="PROSITE" id="PS50853"/>
    </source>
</evidence>
<dbReference type="CDD" id="cd00063">
    <property type="entry name" value="FN3"/>
    <property type="match status" value="1"/>
</dbReference>
<feature type="compositionally biased region" description="Polar residues" evidence="1">
    <location>
        <begin position="129"/>
        <end position="144"/>
    </location>
</feature>
<dbReference type="InterPro" id="IPR013783">
    <property type="entry name" value="Ig-like_fold"/>
</dbReference>
<dbReference type="InterPro" id="IPR036116">
    <property type="entry name" value="FN3_sf"/>
</dbReference>
<dbReference type="PROSITE" id="PS50853">
    <property type="entry name" value="FN3"/>
    <property type="match status" value="1"/>
</dbReference>
<feature type="domain" description="Fibronectin type-III" evidence="2">
    <location>
        <begin position="1"/>
        <end position="58"/>
    </location>
</feature>
<dbReference type="Gene3D" id="2.60.40.10">
    <property type="entry name" value="Immunoglobulins"/>
    <property type="match status" value="1"/>
</dbReference>
<dbReference type="SUPFAM" id="SSF49373">
    <property type="entry name" value="Invasin/intimin cell-adhesion fragments"/>
    <property type="match status" value="1"/>
</dbReference>
<dbReference type="InterPro" id="IPR003961">
    <property type="entry name" value="FN3_dom"/>
</dbReference>
<comment type="caution">
    <text evidence="3">The sequence shown here is derived from an EMBL/GenBank/DDBJ whole genome shotgun (WGS) entry which is preliminary data.</text>
</comment>